<sequence length="75" mass="8087">MRFIVCEGVPPGSMSPRSSERQYCFSQGRRGAEVGKRTPCGSVIRPTPLKNPPLITEERNRASLGLEGGPATSEV</sequence>
<evidence type="ECO:0000313" key="2">
    <source>
        <dbReference type="EMBL" id="KAJ1149356.1"/>
    </source>
</evidence>
<dbReference type="EMBL" id="JANPWB010000009">
    <property type="protein sequence ID" value="KAJ1149356.1"/>
    <property type="molecule type" value="Genomic_DNA"/>
</dbReference>
<protein>
    <submittedName>
        <fullName evidence="2">Uncharacterized protein</fullName>
    </submittedName>
</protein>
<accession>A0AAV7RA53</accession>
<evidence type="ECO:0000313" key="3">
    <source>
        <dbReference type="Proteomes" id="UP001066276"/>
    </source>
</evidence>
<organism evidence="2 3">
    <name type="scientific">Pleurodeles waltl</name>
    <name type="common">Iberian ribbed newt</name>
    <dbReference type="NCBI Taxonomy" id="8319"/>
    <lineage>
        <taxon>Eukaryota</taxon>
        <taxon>Metazoa</taxon>
        <taxon>Chordata</taxon>
        <taxon>Craniata</taxon>
        <taxon>Vertebrata</taxon>
        <taxon>Euteleostomi</taxon>
        <taxon>Amphibia</taxon>
        <taxon>Batrachia</taxon>
        <taxon>Caudata</taxon>
        <taxon>Salamandroidea</taxon>
        <taxon>Salamandridae</taxon>
        <taxon>Pleurodelinae</taxon>
        <taxon>Pleurodeles</taxon>
    </lineage>
</organism>
<dbReference type="AlphaFoldDB" id="A0AAV7RA53"/>
<feature type="region of interest" description="Disordered" evidence="1">
    <location>
        <begin position="35"/>
        <end position="75"/>
    </location>
</feature>
<proteinExistence type="predicted"/>
<evidence type="ECO:0000256" key="1">
    <source>
        <dbReference type="SAM" id="MobiDB-lite"/>
    </source>
</evidence>
<keyword evidence="3" id="KW-1185">Reference proteome</keyword>
<gene>
    <name evidence="2" type="ORF">NDU88_002166</name>
</gene>
<name>A0AAV7RA53_PLEWA</name>
<reference evidence="2" key="1">
    <citation type="journal article" date="2022" name="bioRxiv">
        <title>Sequencing and chromosome-scale assembly of the giantPleurodeles waltlgenome.</title>
        <authorList>
            <person name="Brown T."/>
            <person name="Elewa A."/>
            <person name="Iarovenko S."/>
            <person name="Subramanian E."/>
            <person name="Araus A.J."/>
            <person name="Petzold A."/>
            <person name="Susuki M."/>
            <person name="Suzuki K.-i.T."/>
            <person name="Hayashi T."/>
            <person name="Toyoda A."/>
            <person name="Oliveira C."/>
            <person name="Osipova E."/>
            <person name="Leigh N.D."/>
            <person name="Simon A."/>
            <person name="Yun M.H."/>
        </authorList>
    </citation>
    <scope>NUCLEOTIDE SEQUENCE</scope>
    <source>
        <strain evidence="2">20211129_DDA</strain>
        <tissue evidence="2">Liver</tissue>
    </source>
</reference>
<dbReference type="Proteomes" id="UP001066276">
    <property type="component" value="Chromosome 5"/>
</dbReference>
<comment type="caution">
    <text evidence="2">The sequence shown here is derived from an EMBL/GenBank/DDBJ whole genome shotgun (WGS) entry which is preliminary data.</text>
</comment>